<organism evidence="3">
    <name type="scientific">Harpegnathos saltator</name>
    <name type="common">Jerdon's jumping ant</name>
    <dbReference type="NCBI Taxonomy" id="610380"/>
    <lineage>
        <taxon>Eukaryota</taxon>
        <taxon>Metazoa</taxon>
        <taxon>Ecdysozoa</taxon>
        <taxon>Arthropoda</taxon>
        <taxon>Hexapoda</taxon>
        <taxon>Insecta</taxon>
        <taxon>Pterygota</taxon>
        <taxon>Neoptera</taxon>
        <taxon>Endopterygota</taxon>
        <taxon>Hymenoptera</taxon>
        <taxon>Apocrita</taxon>
        <taxon>Aculeata</taxon>
        <taxon>Formicoidea</taxon>
        <taxon>Formicidae</taxon>
        <taxon>Ponerinae</taxon>
        <taxon>Ponerini</taxon>
        <taxon>Harpegnathos</taxon>
    </lineage>
</organism>
<accession>E2C9Y2</accession>
<reference evidence="2 3" key="1">
    <citation type="journal article" date="2010" name="Science">
        <title>Genomic comparison of the ants Camponotus floridanus and Harpegnathos saltator.</title>
        <authorList>
            <person name="Bonasio R."/>
            <person name="Zhang G."/>
            <person name="Ye C."/>
            <person name="Mutti N.S."/>
            <person name="Fang X."/>
            <person name="Qin N."/>
            <person name="Donahue G."/>
            <person name="Yang P."/>
            <person name="Li Q."/>
            <person name="Li C."/>
            <person name="Zhang P."/>
            <person name="Huang Z."/>
            <person name="Berger S.L."/>
            <person name="Reinberg D."/>
            <person name="Wang J."/>
            <person name="Liebig J."/>
        </authorList>
    </citation>
    <scope>NUCLEOTIDE SEQUENCE [LARGE SCALE GENOMIC DNA]</scope>
    <source>
        <strain evidence="2 3">R22 G/1</strain>
    </source>
</reference>
<protein>
    <submittedName>
        <fullName evidence="2">Uncharacterized protein</fullName>
    </submittedName>
</protein>
<keyword evidence="3" id="KW-1185">Reference proteome</keyword>
<gene>
    <name evidence="2" type="ORF">EAI_09660</name>
</gene>
<evidence type="ECO:0000313" key="2">
    <source>
        <dbReference type="EMBL" id="EFN75246.1"/>
    </source>
</evidence>
<name>E2C9Y2_HARSA</name>
<sequence length="109" mass="12210">MAHFLLIPSFQSSIFHRLFKKAASPTVFDRSFSVGPWVNAEANTWGVLQKNVGSTGIPPPVRRGAKEETDEEAEQQADCFRKVLETDHLLEDGDRDDVLKAKSQDPQNL</sequence>
<dbReference type="EMBL" id="GL453910">
    <property type="protein sequence ID" value="EFN75246.1"/>
    <property type="molecule type" value="Genomic_DNA"/>
</dbReference>
<evidence type="ECO:0000256" key="1">
    <source>
        <dbReference type="SAM" id="MobiDB-lite"/>
    </source>
</evidence>
<evidence type="ECO:0000313" key="3">
    <source>
        <dbReference type="Proteomes" id="UP000008237"/>
    </source>
</evidence>
<feature type="region of interest" description="Disordered" evidence="1">
    <location>
        <begin position="50"/>
        <end position="76"/>
    </location>
</feature>
<proteinExistence type="predicted"/>
<dbReference type="Proteomes" id="UP000008237">
    <property type="component" value="Unassembled WGS sequence"/>
</dbReference>
<dbReference type="AlphaFoldDB" id="E2C9Y2"/>
<dbReference type="InParanoid" id="E2C9Y2"/>